<organism evidence="1 2">
    <name type="scientific">Ectopseudomonas mendocina</name>
    <name type="common">Pseudomonas mendocina</name>
    <dbReference type="NCBI Taxonomy" id="300"/>
    <lineage>
        <taxon>Bacteria</taxon>
        <taxon>Pseudomonadati</taxon>
        <taxon>Pseudomonadota</taxon>
        <taxon>Gammaproteobacteria</taxon>
        <taxon>Pseudomonadales</taxon>
        <taxon>Pseudomonadaceae</taxon>
        <taxon>Ectopseudomonas</taxon>
    </lineage>
</organism>
<evidence type="ECO:0000313" key="2">
    <source>
        <dbReference type="Proteomes" id="UP001476583"/>
    </source>
</evidence>
<evidence type="ECO:0000313" key="1">
    <source>
        <dbReference type="EMBL" id="WXL23945.1"/>
    </source>
</evidence>
<keyword evidence="2" id="KW-1185">Reference proteome</keyword>
<proteinExistence type="predicted"/>
<gene>
    <name evidence="1" type="ORF">WG219_11320</name>
</gene>
<accession>A0ABZ2REG7</accession>
<sequence>MSVIDIDFEAGGISLEPLSGNWIRVEAKEADVKQILNSFDLTMIVEHYGASDLLEEIGEAQAKEHFEIE</sequence>
<protein>
    <submittedName>
        <fullName evidence="1">Uncharacterized protein</fullName>
    </submittedName>
</protein>
<dbReference type="EMBL" id="CP148074">
    <property type="protein sequence ID" value="WXL23945.1"/>
    <property type="molecule type" value="Genomic_DNA"/>
</dbReference>
<reference evidence="1 2" key="1">
    <citation type="submission" date="2024-03" db="EMBL/GenBank/DDBJ databases">
        <title>Complete genome of BD2.</title>
        <authorList>
            <person name="Cao G."/>
        </authorList>
    </citation>
    <scope>NUCLEOTIDE SEQUENCE [LARGE SCALE GENOMIC DNA]</scope>
    <source>
        <strain evidence="1 2">BD2</strain>
    </source>
</reference>
<name>A0ABZ2REG7_ECTME</name>
<dbReference type="Proteomes" id="UP001476583">
    <property type="component" value="Chromosome"/>
</dbReference>